<organism evidence="1 2">
    <name type="scientific">Sphingomonas aurea</name>
    <dbReference type="NCBI Taxonomy" id="3063994"/>
    <lineage>
        <taxon>Bacteria</taxon>
        <taxon>Pseudomonadati</taxon>
        <taxon>Pseudomonadota</taxon>
        <taxon>Alphaproteobacteria</taxon>
        <taxon>Sphingomonadales</taxon>
        <taxon>Sphingomonadaceae</taxon>
        <taxon>Sphingomonas</taxon>
    </lineage>
</organism>
<reference evidence="1 2" key="1">
    <citation type="submission" date="2023-07" db="EMBL/GenBank/DDBJ databases">
        <authorList>
            <person name="Kim M.K."/>
        </authorList>
    </citation>
    <scope>NUCLEOTIDE SEQUENCE [LARGE SCALE GENOMIC DNA]</scope>
    <source>
        <strain evidence="1 2">KR1UV-12</strain>
    </source>
</reference>
<protein>
    <submittedName>
        <fullName evidence="1">Alpha/beta hydrolase</fullName>
    </submittedName>
</protein>
<proteinExistence type="predicted"/>
<gene>
    <name evidence="1" type="ORF">Q5H91_15330</name>
</gene>
<dbReference type="GO" id="GO:0016787">
    <property type="term" value="F:hydrolase activity"/>
    <property type="evidence" value="ECO:0007669"/>
    <property type="project" value="UniProtKB-KW"/>
</dbReference>
<dbReference type="RefSeq" id="WP_305174327.1">
    <property type="nucleotide sequence ID" value="NZ_JAUUDS010000011.1"/>
</dbReference>
<dbReference type="SUPFAM" id="SSF53474">
    <property type="entry name" value="alpha/beta-Hydrolases"/>
    <property type="match status" value="1"/>
</dbReference>
<dbReference type="InterPro" id="IPR029058">
    <property type="entry name" value="AB_hydrolase_fold"/>
</dbReference>
<name>A0ABT9EP41_9SPHN</name>
<dbReference type="Pfam" id="PF06821">
    <property type="entry name" value="Ser_hydrolase"/>
    <property type="match status" value="1"/>
</dbReference>
<evidence type="ECO:0000313" key="1">
    <source>
        <dbReference type="EMBL" id="MDP1028595.1"/>
    </source>
</evidence>
<dbReference type="Proteomes" id="UP001230685">
    <property type="component" value="Unassembled WGS sequence"/>
</dbReference>
<dbReference type="EMBL" id="JAUUDS010000011">
    <property type="protein sequence ID" value="MDP1028595.1"/>
    <property type="molecule type" value="Genomic_DNA"/>
</dbReference>
<comment type="caution">
    <text evidence="1">The sequence shown here is derived from an EMBL/GenBank/DDBJ whole genome shotgun (WGS) entry which is preliminary data.</text>
</comment>
<sequence>MIALAPTDRFSIVTVLDSGRPPAWATMFGWPATGGEAVPLSVRSAGDRTRWAARLDTAVRGADRAVLLVADGLGCAASAWWARLSPADYVDRIAGALLFAPNEGAEPGLFDSPQTRLPFPSLVIQPGAAATPVQAAVDDWGSRLVIGARERQRGSGAVAWRQAQRLFLRLTEQVVAHDVDRAHAIAGRR</sequence>
<keyword evidence="2" id="KW-1185">Reference proteome</keyword>
<keyword evidence="1" id="KW-0378">Hydrolase</keyword>
<evidence type="ECO:0000313" key="2">
    <source>
        <dbReference type="Proteomes" id="UP001230685"/>
    </source>
</evidence>
<dbReference type="InterPro" id="IPR010662">
    <property type="entry name" value="RBBP9/YdeN"/>
</dbReference>
<dbReference type="Gene3D" id="3.40.50.1820">
    <property type="entry name" value="alpha/beta hydrolase"/>
    <property type="match status" value="1"/>
</dbReference>
<accession>A0ABT9EP41</accession>